<dbReference type="Pfam" id="PF26238">
    <property type="entry name" value="DUF8054_M"/>
    <property type="match status" value="1"/>
</dbReference>
<keyword evidence="1" id="KW-0812">Transmembrane</keyword>
<dbReference type="EMBL" id="CP045488">
    <property type="protein sequence ID" value="QFU81196.1"/>
    <property type="molecule type" value="Genomic_DNA"/>
</dbReference>
<evidence type="ECO:0000259" key="2">
    <source>
        <dbReference type="Pfam" id="PF26236"/>
    </source>
</evidence>
<feature type="transmembrane region" description="Helical" evidence="1">
    <location>
        <begin position="20"/>
        <end position="39"/>
    </location>
</feature>
<keyword evidence="5" id="KW-1185">Reference proteome</keyword>
<keyword evidence="1" id="KW-1133">Transmembrane helix</keyword>
<organism evidence="4 5">
    <name type="scientific">Natronorubrum aibiense</name>
    <dbReference type="NCBI Taxonomy" id="348826"/>
    <lineage>
        <taxon>Archaea</taxon>
        <taxon>Methanobacteriati</taxon>
        <taxon>Methanobacteriota</taxon>
        <taxon>Stenosarchaea group</taxon>
        <taxon>Halobacteria</taxon>
        <taxon>Halobacteriales</taxon>
        <taxon>Natrialbaceae</taxon>
        <taxon>Natronorubrum</taxon>
    </lineage>
</organism>
<evidence type="ECO:0000256" key="1">
    <source>
        <dbReference type="SAM" id="Phobius"/>
    </source>
</evidence>
<evidence type="ECO:0000313" key="5">
    <source>
        <dbReference type="Proteomes" id="UP000326170"/>
    </source>
</evidence>
<dbReference type="InterPro" id="IPR058674">
    <property type="entry name" value="DUF8054_N"/>
</dbReference>
<gene>
    <name evidence="4" type="ORF">GCU68_00825</name>
</gene>
<dbReference type="AlphaFoldDB" id="A0A5P9NZL6"/>
<dbReference type="KEGG" id="nas:GCU68_00825"/>
<dbReference type="Pfam" id="PF26236">
    <property type="entry name" value="DUF8054_N"/>
    <property type="match status" value="1"/>
</dbReference>
<evidence type="ECO:0000259" key="3">
    <source>
        <dbReference type="Pfam" id="PF26238"/>
    </source>
</evidence>
<keyword evidence="1" id="KW-0472">Membrane</keyword>
<accession>A0A5P9NZL6</accession>
<reference evidence="4 5" key="1">
    <citation type="journal article" date="2007" name="Int. J. Syst. Evol. Microbiol.">
        <title>Natronorubrum sulfidifaciens sp. nov., an extremely haloalkaliphilic archaeon isolated from Aiding salt lake in Xin-Jiang, China.</title>
        <authorList>
            <person name="Cui H.L."/>
            <person name="Tohty D."/>
            <person name="Liu H.C."/>
            <person name="Liu S.J."/>
            <person name="Oren A."/>
            <person name="Zhou P.J."/>
        </authorList>
    </citation>
    <scope>NUCLEOTIDE SEQUENCE [LARGE SCALE GENOMIC DNA]</scope>
    <source>
        <strain evidence="4 5">7-3</strain>
    </source>
</reference>
<dbReference type="Proteomes" id="UP000326170">
    <property type="component" value="Chromosome"/>
</dbReference>
<dbReference type="GeneID" id="42299548"/>
<proteinExistence type="predicted"/>
<name>A0A5P9NZL6_9EURY</name>
<feature type="domain" description="DUF8054" evidence="3">
    <location>
        <begin position="117"/>
        <end position="215"/>
    </location>
</feature>
<feature type="domain" description="DUF8054" evidence="2">
    <location>
        <begin position="7"/>
        <end position="85"/>
    </location>
</feature>
<dbReference type="RefSeq" id="WP_152938581.1">
    <property type="nucleotide sequence ID" value="NZ_CP045488.1"/>
</dbReference>
<dbReference type="OrthoDB" id="205972at2157"/>
<sequence length="279" mass="29738">MTDLREWIRRREYTGENRCWPCTITNGVLVAIAVGGLSLLGRRTAAKAVAVAGTVAIALRGYVVPYTPRFAPALVAALPIDPFDHSRPVAATGSLSDSSGASTDAGDAAEPTGEAVLTALLEAGVIVPEGDEIRLADDARDDWRHEMRSLREAEMATLARIADDQTDASIDARASRSWGRSVLVLERDGGVPVTLRRGVAVAELAAARALESHVESAPIRRAAGRPLRSLLEACPLCGDELTITQSSCCGETTPIGQTPSEKLVCPACNERFFTFDDRE</sequence>
<dbReference type="InterPro" id="IPR058775">
    <property type="entry name" value="DUF8054_M"/>
</dbReference>
<protein>
    <submittedName>
        <fullName evidence="4">Uncharacterized protein</fullName>
    </submittedName>
</protein>
<evidence type="ECO:0000313" key="4">
    <source>
        <dbReference type="EMBL" id="QFU81196.1"/>
    </source>
</evidence>